<dbReference type="OrthoDB" id="2152029at2759"/>
<dbReference type="AlphaFoldDB" id="A0A1G4KF23"/>
<name>A0A1G4KF23_9SACH</name>
<dbReference type="InterPro" id="IPR019436">
    <property type="entry name" value="Say1-like"/>
</dbReference>
<evidence type="ECO:0000313" key="3">
    <source>
        <dbReference type="Proteomes" id="UP000191144"/>
    </source>
</evidence>
<gene>
    <name evidence="2" type="ORF">LAME_0H08174G</name>
</gene>
<dbReference type="Gene3D" id="3.40.50.1820">
    <property type="entry name" value="alpha/beta hydrolase"/>
    <property type="match status" value="1"/>
</dbReference>
<dbReference type="GO" id="GO:0016787">
    <property type="term" value="F:hydrolase activity"/>
    <property type="evidence" value="ECO:0007669"/>
    <property type="project" value="UniProtKB-KW"/>
</dbReference>
<dbReference type="InterPro" id="IPR029058">
    <property type="entry name" value="AB_hydrolase_fold"/>
</dbReference>
<protein>
    <submittedName>
        <fullName evidence="2">LAME_0H08174g1_1</fullName>
    </submittedName>
</protein>
<dbReference type="SUPFAM" id="SSF53474">
    <property type="entry name" value="alpha/beta-Hydrolases"/>
    <property type="match status" value="1"/>
</dbReference>
<dbReference type="InterPro" id="IPR050300">
    <property type="entry name" value="GDXG_lipolytic_enzyme"/>
</dbReference>
<proteinExistence type="predicted"/>
<accession>A0A1G4KF23</accession>
<keyword evidence="3" id="KW-1185">Reference proteome</keyword>
<dbReference type="EMBL" id="LT598480">
    <property type="protein sequence ID" value="SCV03157.1"/>
    <property type="molecule type" value="Genomic_DNA"/>
</dbReference>
<evidence type="ECO:0000313" key="2">
    <source>
        <dbReference type="EMBL" id="SCV03157.1"/>
    </source>
</evidence>
<dbReference type="PANTHER" id="PTHR48081:SF31">
    <property type="entry name" value="STERYL ACETYL HYDROLASE MUG81-RELATED"/>
    <property type="match status" value="1"/>
</dbReference>
<dbReference type="Pfam" id="PF10340">
    <property type="entry name" value="Say1_Mug180"/>
    <property type="match status" value="1"/>
</dbReference>
<dbReference type="Proteomes" id="UP000191144">
    <property type="component" value="Chromosome H"/>
</dbReference>
<sequence length="322" mass="36806">MLEPLLFFGKLAFRLPYAFGKSWISGKHHEFGILKWITVVFLMESANSLDHLTMKYVVNPALAVINRIGFWWLGAAQRQGLLRWIFREPNAPVLMYVHGGGMCLDMLPYSLAYLRHLKKEVGNLSLAYVDYSLCERYPKAVDEVWNEYQKLVSQGHQVWLLGDSAGGNLCLNVLQKCVAEKTVLPEKCLTVSPWLNVTKTESYVPRSESIDFLTWNQLAMFKNVYAPNGDYTDPYLNLETNFEPDIWTKVLESTKLLIVCGEDEILYPEISRFAQKLRKIDASGIKLVSQPRGVHCGTMMFDLGAPQDERPCLQEAVNFLRQ</sequence>
<reference evidence="3" key="1">
    <citation type="submission" date="2016-03" db="EMBL/GenBank/DDBJ databases">
        <authorList>
            <person name="Devillers Hugo."/>
        </authorList>
    </citation>
    <scope>NUCLEOTIDE SEQUENCE [LARGE SCALE GENOMIC DNA]</scope>
</reference>
<organism evidence="2 3">
    <name type="scientific">Lachancea meyersii CBS 8951</name>
    <dbReference type="NCBI Taxonomy" id="1266667"/>
    <lineage>
        <taxon>Eukaryota</taxon>
        <taxon>Fungi</taxon>
        <taxon>Dikarya</taxon>
        <taxon>Ascomycota</taxon>
        <taxon>Saccharomycotina</taxon>
        <taxon>Saccharomycetes</taxon>
        <taxon>Saccharomycetales</taxon>
        <taxon>Saccharomycetaceae</taxon>
        <taxon>Lachancea</taxon>
    </lineage>
</organism>
<evidence type="ECO:0000256" key="1">
    <source>
        <dbReference type="ARBA" id="ARBA00022801"/>
    </source>
</evidence>
<dbReference type="PANTHER" id="PTHR48081">
    <property type="entry name" value="AB HYDROLASE SUPERFAMILY PROTEIN C4A8.06C"/>
    <property type="match status" value="1"/>
</dbReference>
<keyword evidence="1" id="KW-0378">Hydrolase</keyword>